<dbReference type="OrthoDB" id="9809788at2"/>
<feature type="domain" description="Extensin-like C-terminal" evidence="2">
    <location>
        <begin position="73"/>
        <end position="244"/>
    </location>
</feature>
<keyword evidence="1" id="KW-0812">Transmembrane</keyword>
<comment type="caution">
    <text evidence="3">The sequence shown here is derived from an EMBL/GenBank/DDBJ whole genome shotgun (WGS) entry which is preliminary data.</text>
</comment>
<protein>
    <submittedName>
        <fullName evidence="3">Extensin</fullName>
    </submittedName>
</protein>
<proteinExistence type="predicted"/>
<feature type="transmembrane region" description="Helical" evidence="1">
    <location>
        <begin position="20"/>
        <end position="38"/>
    </location>
</feature>
<organism evidence="3 4">
    <name type="scientific">Pontixanthobacter aestiaquae</name>
    <dbReference type="NCBI Taxonomy" id="1509367"/>
    <lineage>
        <taxon>Bacteria</taxon>
        <taxon>Pseudomonadati</taxon>
        <taxon>Pseudomonadota</taxon>
        <taxon>Alphaproteobacteria</taxon>
        <taxon>Sphingomonadales</taxon>
        <taxon>Erythrobacteraceae</taxon>
        <taxon>Pontixanthobacter</taxon>
    </lineage>
</organism>
<name>A0A844Z9C7_9SPHN</name>
<dbReference type="EMBL" id="WTYZ01000001">
    <property type="protein sequence ID" value="MXO83450.1"/>
    <property type="molecule type" value="Genomic_DNA"/>
</dbReference>
<evidence type="ECO:0000259" key="2">
    <source>
        <dbReference type="Pfam" id="PF06904"/>
    </source>
</evidence>
<keyword evidence="4" id="KW-1185">Reference proteome</keyword>
<reference evidence="3 4" key="1">
    <citation type="submission" date="2019-12" db="EMBL/GenBank/DDBJ databases">
        <title>Genomic-based taxomic classification of the family Erythrobacteraceae.</title>
        <authorList>
            <person name="Xu L."/>
        </authorList>
    </citation>
    <scope>NUCLEOTIDE SEQUENCE [LARGE SCALE GENOMIC DNA]</scope>
    <source>
        <strain evidence="3 4">KCTC 42006</strain>
    </source>
</reference>
<dbReference type="Proteomes" id="UP000460290">
    <property type="component" value="Unassembled WGS sequence"/>
</dbReference>
<evidence type="ECO:0000313" key="3">
    <source>
        <dbReference type="EMBL" id="MXO83450.1"/>
    </source>
</evidence>
<keyword evidence="1" id="KW-0472">Membrane</keyword>
<dbReference type="InterPro" id="IPR009683">
    <property type="entry name" value="Extensin-like_C"/>
</dbReference>
<accession>A0A844Z9C7</accession>
<dbReference type="RefSeq" id="WP_160613800.1">
    <property type="nucleotide sequence ID" value="NZ_JAUFQM010000001.1"/>
</dbReference>
<evidence type="ECO:0000256" key="1">
    <source>
        <dbReference type="SAM" id="Phobius"/>
    </source>
</evidence>
<evidence type="ECO:0000313" key="4">
    <source>
        <dbReference type="Proteomes" id="UP000460290"/>
    </source>
</evidence>
<dbReference type="Pfam" id="PF06904">
    <property type="entry name" value="Extensin-like_C"/>
    <property type="match status" value="1"/>
</dbReference>
<dbReference type="AlphaFoldDB" id="A0A844Z9C7"/>
<keyword evidence="1" id="KW-1133">Transmembrane helix</keyword>
<gene>
    <name evidence="3" type="ORF">GRI35_08755</name>
</gene>
<sequence length="244" mass="26791">MADKIARISTQIGRFRTDRLVLAAVCLVAILVAAQQWLSSNPQHNPWAPLDLRNPPGWATHTKLSELRRDKALCRDVLSRSEIDFVALAAEGEGACARPDRTVLSRFPYSGRTPATTCPVAAGMQLWLDQTVQPAALEIFGSAVTQISHLGAFSCRRMYNSKTGAWSEHATGNAIDVAGFELANGIQISLLDDWNGDSQKSAFLRRVRDGGCGIFGTVLSPDYNAAHRDHFHFDQADRNWGVCR</sequence>